<gene>
    <name evidence="1" type="ORF">PoB_006027900</name>
</gene>
<accession>A0AAV4CPJ4</accession>
<dbReference type="EMBL" id="BLXT01006832">
    <property type="protein sequence ID" value="GFO33774.1"/>
    <property type="molecule type" value="Genomic_DNA"/>
</dbReference>
<evidence type="ECO:0000313" key="1">
    <source>
        <dbReference type="EMBL" id="GFO33774.1"/>
    </source>
</evidence>
<dbReference type="AlphaFoldDB" id="A0AAV4CPJ4"/>
<comment type="caution">
    <text evidence="1">The sequence shown here is derived from an EMBL/GenBank/DDBJ whole genome shotgun (WGS) entry which is preliminary data.</text>
</comment>
<name>A0AAV4CPJ4_9GAST</name>
<protein>
    <submittedName>
        <fullName evidence="1">Uncharacterized protein</fullName>
    </submittedName>
</protein>
<dbReference type="Proteomes" id="UP000735302">
    <property type="component" value="Unassembled WGS sequence"/>
</dbReference>
<organism evidence="1 2">
    <name type="scientific">Plakobranchus ocellatus</name>
    <dbReference type="NCBI Taxonomy" id="259542"/>
    <lineage>
        <taxon>Eukaryota</taxon>
        <taxon>Metazoa</taxon>
        <taxon>Spiralia</taxon>
        <taxon>Lophotrochozoa</taxon>
        <taxon>Mollusca</taxon>
        <taxon>Gastropoda</taxon>
        <taxon>Heterobranchia</taxon>
        <taxon>Euthyneura</taxon>
        <taxon>Panpulmonata</taxon>
        <taxon>Sacoglossa</taxon>
        <taxon>Placobranchoidea</taxon>
        <taxon>Plakobranchidae</taxon>
        <taxon>Plakobranchus</taxon>
    </lineage>
</organism>
<keyword evidence="2" id="KW-1185">Reference proteome</keyword>
<proteinExistence type="predicted"/>
<reference evidence="1 2" key="1">
    <citation type="journal article" date="2021" name="Elife">
        <title>Chloroplast acquisition without the gene transfer in kleptoplastic sea slugs, Plakobranchus ocellatus.</title>
        <authorList>
            <person name="Maeda T."/>
            <person name="Takahashi S."/>
            <person name="Yoshida T."/>
            <person name="Shimamura S."/>
            <person name="Takaki Y."/>
            <person name="Nagai Y."/>
            <person name="Toyoda A."/>
            <person name="Suzuki Y."/>
            <person name="Arimoto A."/>
            <person name="Ishii H."/>
            <person name="Satoh N."/>
            <person name="Nishiyama T."/>
            <person name="Hasebe M."/>
            <person name="Maruyama T."/>
            <person name="Minagawa J."/>
            <person name="Obokata J."/>
            <person name="Shigenobu S."/>
        </authorList>
    </citation>
    <scope>NUCLEOTIDE SEQUENCE [LARGE SCALE GENOMIC DNA]</scope>
</reference>
<evidence type="ECO:0000313" key="2">
    <source>
        <dbReference type="Proteomes" id="UP000735302"/>
    </source>
</evidence>
<sequence length="100" mass="11035">MSLSFCLHEFKHFSRRSENAQIQPGFHQLEKAHRLLNASCPGLAYTIPSLDYGQGPALIVVSSKGNSSTVTVNLTGKTSQVTFGNLKFGHQEQFEIKVNI</sequence>